<evidence type="ECO:0000256" key="1">
    <source>
        <dbReference type="SAM" id="MobiDB-lite"/>
    </source>
</evidence>
<keyword evidence="2" id="KW-1185">Reference proteome</keyword>
<dbReference type="PANTHER" id="PTHR35046">
    <property type="entry name" value="ZINC KNUCKLE (CCHC-TYPE) FAMILY PROTEIN"/>
    <property type="match status" value="1"/>
</dbReference>
<sequence length="127" mass="14504">METLMHRANVQEDEETIMVQFIDGLNVSIANVLDLQTYIDLEDMVCKAIEIERHFQQRQSRPFSISQYYRGTSSNSTFKNSKFPSTTNKLLPKQDETKPFEWKSGAPTKPPSSSSKQPTSTTSPKQQ</sequence>
<evidence type="ECO:0000313" key="3">
    <source>
        <dbReference type="RefSeq" id="XP_040946684.1"/>
    </source>
</evidence>
<accession>A0ABM2ZVL5</accession>
<dbReference type="Proteomes" id="UP000818029">
    <property type="component" value="Chromosome A01"/>
</dbReference>
<dbReference type="RefSeq" id="XP_040946684.1">
    <property type="nucleotide sequence ID" value="XM_041090750.1"/>
</dbReference>
<protein>
    <submittedName>
        <fullName evidence="3">Uncharacterized protein</fullName>
    </submittedName>
</protein>
<feature type="region of interest" description="Disordered" evidence="1">
    <location>
        <begin position="72"/>
        <end position="127"/>
    </location>
</feature>
<feature type="compositionally biased region" description="Basic and acidic residues" evidence="1">
    <location>
        <begin position="92"/>
        <end position="101"/>
    </location>
</feature>
<dbReference type="GeneID" id="121215895"/>
<name>A0ABM2ZVL5_GOSHI</name>
<dbReference type="PANTHER" id="PTHR35046:SF9">
    <property type="entry name" value="RNA-DIRECTED DNA POLYMERASE"/>
    <property type="match status" value="1"/>
</dbReference>
<evidence type="ECO:0000313" key="2">
    <source>
        <dbReference type="Proteomes" id="UP000818029"/>
    </source>
</evidence>
<feature type="compositionally biased region" description="Low complexity" evidence="1">
    <location>
        <begin position="111"/>
        <end position="127"/>
    </location>
</feature>
<organism evidence="2 3">
    <name type="scientific">Gossypium hirsutum</name>
    <name type="common">Upland cotton</name>
    <name type="synonym">Gossypium mexicanum</name>
    <dbReference type="NCBI Taxonomy" id="3635"/>
    <lineage>
        <taxon>Eukaryota</taxon>
        <taxon>Viridiplantae</taxon>
        <taxon>Streptophyta</taxon>
        <taxon>Embryophyta</taxon>
        <taxon>Tracheophyta</taxon>
        <taxon>Spermatophyta</taxon>
        <taxon>Magnoliopsida</taxon>
        <taxon>eudicotyledons</taxon>
        <taxon>Gunneridae</taxon>
        <taxon>Pentapetalae</taxon>
        <taxon>rosids</taxon>
        <taxon>malvids</taxon>
        <taxon>Malvales</taxon>
        <taxon>Malvaceae</taxon>
        <taxon>Malvoideae</taxon>
        <taxon>Gossypium</taxon>
    </lineage>
</organism>
<feature type="compositionally biased region" description="Polar residues" evidence="1">
    <location>
        <begin position="72"/>
        <end position="89"/>
    </location>
</feature>
<reference evidence="3" key="2">
    <citation type="submission" date="2025-08" db="UniProtKB">
        <authorList>
            <consortium name="RefSeq"/>
        </authorList>
    </citation>
    <scope>IDENTIFICATION</scope>
</reference>
<reference evidence="2" key="1">
    <citation type="journal article" date="2020" name="Nat. Genet.">
        <title>Genomic diversifications of five Gossypium allopolyploid species and their impact on cotton improvement.</title>
        <authorList>
            <person name="Chen Z.J."/>
            <person name="Sreedasyam A."/>
            <person name="Ando A."/>
            <person name="Song Q."/>
            <person name="De Santiago L.M."/>
            <person name="Hulse-Kemp A.M."/>
            <person name="Ding M."/>
            <person name="Ye W."/>
            <person name="Kirkbride R.C."/>
            <person name="Jenkins J."/>
            <person name="Plott C."/>
            <person name="Lovell J."/>
            <person name="Lin Y.M."/>
            <person name="Vaughn R."/>
            <person name="Liu B."/>
            <person name="Simpson S."/>
            <person name="Scheffler B.E."/>
            <person name="Wen L."/>
            <person name="Saski C.A."/>
            <person name="Grover C.E."/>
            <person name="Hu G."/>
            <person name="Conover J.L."/>
            <person name="Carlson J.W."/>
            <person name="Shu S."/>
            <person name="Boston L.B."/>
            <person name="Williams M."/>
            <person name="Peterson D.G."/>
            <person name="McGee K."/>
            <person name="Jones D.C."/>
            <person name="Wendel J.F."/>
            <person name="Stelly D.M."/>
            <person name="Grimwood J."/>
            <person name="Schmutz J."/>
        </authorList>
    </citation>
    <scope>NUCLEOTIDE SEQUENCE [LARGE SCALE GENOMIC DNA]</scope>
    <source>
        <strain evidence="2">cv. TM-1</strain>
    </source>
</reference>
<gene>
    <name evidence="3" type="primary">LOC121215895</name>
</gene>
<proteinExistence type="predicted"/>